<dbReference type="VEuPathDB" id="VectorBase:FBgn0036447"/>
<feature type="domain" description="MGAT4 conserved region" evidence="2">
    <location>
        <begin position="31"/>
        <end position="337"/>
    </location>
</feature>
<dbReference type="AGR" id="FB:FBgn0036447"/>
<dbReference type="InterPro" id="IPR006759">
    <property type="entry name" value="Glyco_transf_54"/>
</dbReference>
<dbReference type="OrthoDB" id="2016523at2759"/>
<dbReference type="PANTHER" id="PTHR12062:SF0">
    <property type="entry name" value="ALPHA-1,3-MANNOSYL-GLYCOPROTEIN 4-BETA-N-ACETYLGLUCOSAMINYLTRANSFERASE B"/>
    <property type="match status" value="1"/>
</dbReference>
<accession>Q8T440</accession>
<evidence type="ECO:0000313" key="3">
    <source>
        <dbReference type="EMBL" id="AAL90103.1"/>
    </source>
</evidence>
<dbReference type="PANTHER" id="PTHR12062">
    <property type="entry name" value="N-ACETYLGLUCOSAMINYLTRANSFERASE VI"/>
    <property type="match status" value="1"/>
</dbReference>
<proteinExistence type="evidence at transcript level"/>
<dbReference type="EMBL" id="AY089365">
    <property type="protein sequence ID" value="AAL90103.1"/>
    <property type="molecule type" value="mRNA"/>
</dbReference>
<dbReference type="CAZy" id="GT54">
    <property type="family name" value="Glycosyltransferase Family 54"/>
</dbReference>
<dbReference type="ExpressionAtlas" id="Q8T440">
    <property type="expression patterns" value="baseline and differential"/>
</dbReference>
<keyword evidence="1" id="KW-1133">Transmembrane helix</keyword>
<keyword evidence="1" id="KW-0812">Transmembrane</keyword>
<gene>
    <name evidence="4" type="primary">Mgat4b</name>
    <name evidence="4" type="synonym">Magt4b</name>
    <name evidence="3 4" type="ORF">CG17173</name>
</gene>
<keyword evidence="1" id="KW-0472">Membrane</keyword>
<dbReference type="FlyBase" id="FBgn0036447">
    <property type="gene designation" value="Mgat4b"/>
</dbReference>
<dbReference type="Pfam" id="PF04666">
    <property type="entry name" value="MGAT4_cons"/>
    <property type="match status" value="1"/>
</dbReference>
<name>Q8T440_DROME</name>
<sequence length="508" mass="59501">MKVISIRWKTCLPGLIIVSYLVCALLYFGMDITKIEPVEPRVVKNKTKVPRMYAKTINHDGNWETIVTNPELKPRYRVGGGRTGVQFVIGVPTVLRPKKNYVLQTVDCLIRRMTPEQRDNCLIVIFVGETKLQFAKFIVRELRVNHSTHMQAGLIDVIAPPLNYYPNFSRLHITLNDDPQRVQWRTKQNLDYIYLMSYAKSRGLYYLQLEDDVMANVGFMDYIQKFAVLHGSFRIAHQIDWIVMSFSELGFIGKLFRTSVLSSFVAYLKLFYNDQPIDWLLQSFVTLQSCRWDSVSDPECQRDFESRLLRSSQSQFQHMGAQSSLADKQQYQKDAFFNHNFARQRLRHLRQPLNLIATHRNSLLKHNLDLVEGETFIWIYMPRMPKMMKYLITNQFKQTQLHIRNAKDTAHNLAEFNIELVKGSPTLVANSSSTRQCGFVMSHTVQSFAERDGKAELPYNYMYYYIKEEPEGLSWFRRFRWASNASSFHELRSTMVLLLLVFQFVNNL</sequence>
<evidence type="ECO:0000313" key="4">
    <source>
        <dbReference type="FlyBase" id="FBgn0036447"/>
    </source>
</evidence>
<evidence type="ECO:0000256" key="1">
    <source>
        <dbReference type="SAM" id="Phobius"/>
    </source>
</evidence>
<dbReference type="PhylomeDB" id="Q8T440"/>
<evidence type="ECO:0000259" key="2">
    <source>
        <dbReference type="Pfam" id="PF04666"/>
    </source>
</evidence>
<dbReference type="HOGENOM" id="CLU_536679_0_0_1"/>
<dbReference type="AlphaFoldDB" id="Q8T440"/>
<protein>
    <submittedName>
        <fullName evidence="3">AT18767p</fullName>
    </submittedName>
</protein>
<feature type="transmembrane region" description="Helical" evidence="1">
    <location>
        <begin position="12"/>
        <end position="30"/>
    </location>
</feature>
<dbReference type="InterPro" id="IPR057279">
    <property type="entry name" value="MGAT4"/>
</dbReference>
<reference evidence="3" key="1">
    <citation type="submission" date="2002-03" db="EMBL/GenBank/DDBJ databases">
        <authorList>
            <person name="Stapleton M."/>
            <person name="Brokstein P."/>
            <person name="Hong L."/>
            <person name="Agbayani A."/>
            <person name="Carlson J."/>
            <person name="Champe M."/>
            <person name="Chavez C."/>
            <person name="Dorsett V."/>
            <person name="Dresnek D."/>
            <person name="Farfan D."/>
            <person name="Frise E."/>
            <person name="George R."/>
            <person name="Gonzalez M."/>
            <person name="Guarin H."/>
            <person name="Kronmiller B."/>
            <person name="Li P."/>
            <person name="Liao G."/>
            <person name="Miranda A."/>
            <person name="Mungall C.J."/>
            <person name="Nunoo J."/>
            <person name="Pacleb J."/>
            <person name="Paragas V."/>
            <person name="Park S."/>
            <person name="Patel S."/>
            <person name="Phouanenavong S."/>
            <person name="Wan K."/>
            <person name="Yu C."/>
            <person name="Lewis S.E."/>
            <person name="Rubin G.M."/>
            <person name="Celniker S."/>
        </authorList>
    </citation>
    <scope>NUCLEOTIDE SEQUENCE</scope>
</reference>
<organism evidence="3">
    <name type="scientific">Drosophila melanogaster</name>
    <name type="common">Fruit fly</name>
    <dbReference type="NCBI Taxonomy" id="7227"/>
    <lineage>
        <taxon>Eukaryota</taxon>
        <taxon>Metazoa</taxon>
        <taxon>Ecdysozoa</taxon>
        <taxon>Arthropoda</taxon>
        <taxon>Hexapoda</taxon>
        <taxon>Insecta</taxon>
        <taxon>Pterygota</taxon>
        <taxon>Neoptera</taxon>
        <taxon>Endopterygota</taxon>
        <taxon>Diptera</taxon>
        <taxon>Brachycera</taxon>
        <taxon>Muscomorpha</taxon>
        <taxon>Ephydroidea</taxon>
        <taxon>Drosophilidae</taxon>
        <taxon>Drosophila</taxon>
        <taxon>Sophophora</taxon>
    </lineage>
</organism>